<evidence type="ECO:0000313" key="3">
    <source>
        <dbReference type="Proteomes" id="UP000503349"/>
    </source>
</evidence>
<keyword evidence="1" id="KW-0812">Transmembrane</keyword>
<reference evidence="3" key="2">
    <citation type="submission" date="2019-02" db="EMBL/GenBank/DDBJ databases">
        <title>Opniocepnalus argus Var Kimnra genome.</title>
        <authorList>
            <person name="Zhou C."/>
            <person name="Xiao S."/>
        </authorList>
    </citation>
    <scope>NUCLEOTIDE SEQUENCE [LARGE SCALE GENOMIC DNA]</scope>
</reference>
<evidence type="ECO:0000256" key="1">
    <source>
        <dbReference type="SAM" id="Phobius"/>
    </source>
</evidence>
<dbReference type="EMBL" id="CM015734">
    <property type="protein sequence ID" value="KAF3706251.1"/>
    <property type="molecule type" value="Genomic_DNA"/>
</dbReference>
<name>A0A6G1QU73_CHAAH</name>
<sequence>MAPGLLAGSVQRVKITDDVRNNSNCVVMIVWWRAKPLLTVCFHFSIVMLLLSHCTAKQTGETGEDDDGAV</sequence>
<dbReference type="Proteomes" id="UP000503349">
    <property type="component" value="Chromosome 23"/>
</dbReference>
<gene>
    <name evidence="2" type="ORF">EXN66_Car021943</name>
</gene>
<proteinExistence type="predicted"/>
<accession>A0A6G1QU73</accession>
<protein>
    <submittedName>
        <fullName evidence="2">Uncharacterized protein</fullName>
    </submittedName>
</protein>
<reference evidence="2 3" key="1">
    <citation type="submission" date="2019-02" db="EMBL/GenBank/DDBJ databases">
        <title>Opniocepnalus argus genome.</title>
        <authorList>
            <person name="Zhou C."/>
            <person name="Xiao S."/>
        </authorList>
    </citation>
    <scope>NUCLEOTIDE SEQUENCE [LARGE SCALE GENOMIC DNA]</scope>
    <source>
        <strain evidence="2">OARG1902GOOAL</strain>
        <tissue evidence="2">Muscle</tissue>
    </source>
</reference>
<keyword evidence="1" id="KW-1133">Transmembrane helix</keyword>
<keyword evidence="3" id="KW-1185">Reference proteome</keyword>
<organism evidence="2 3">
    <name type="scientific">Channa argus</name>
    <name type="common">Northern snakehead</name>
    <name type="synonym">Ophicephalus argus</name>
    <dbReference type="NCBI Taxonomy" id="215402"/>
    <lineage>
        <taxon>Eukaryota</taxon>
        <taxon>Metazoa</taxon>
        <taxon>Chordata</taxon>
        <taxon>Craniata</taxon>
        <taxon>Vertebrata</taxon>
        <taxon>Euteleostomi</taxon>
        <taxon>Actinopterygii</taxon>
        <taxon>Neopterygii</taxon>
        <taxon>Teleostei</taxon>
        <taxon>Neoteleostei</taxon>
        <taxon>Acanthomorphata</taxon>
        <taxon>Anabantaria</taxon>
        <taxon>Anabantiformes</taxon>
        <taxon>Channoidei</taxon>
        <taxon>Channidae</taxon>
        <taxon>Channa</taxon>
    </lineage>
</organism>
<keyword evidence="1" id="KW-0472">Membrane</keyword>
<evidence type="ECO:0000313" key="2">
    <source>
        <dbReference type="EMBL" id="KAF3706251.1"/>
    </source>
</evidence>
<feature type="transmembrane region" description="Helical" evidence="1">
    <location>
        <begin position="30"/>
        <end position="51"/>
    </location>
</feature>
<dbReference type="AlphaFoldDB" id="A0A6G1QU73"/>